<evidence type="ECO:0000259" key="6">
    <source>
        <dbReference type="Pfam" id="PF00884"/>
    </source>
</evidence>
<name>A0ABS3MBY2_9BRAD</name>
<dbReference type="InterPro" id="IPR000917">
    <property type="entry name" value="Sulfatase_N"/>
</dbReference>
<dbReference type="PROSITE" id="PS00523">
    <property type="entry name" value="SULFATASE_1"/>
    <property type="match status" value="1"/>
</dbReference>
<dbReference type="Pfam" id="PF00884">
    <property type="entry name" value="Sulfatase"/>
    <property type="match status" value="1"/>
</dbReference>
<evidence type="ECO:0000256" key="5">
    <source>
        <dbReference type="SAM" id="SignalP"/>
    </source>
</evidence>
<sequence length="824" mass="89634">MRCRKCLLETVAIAVLASCGIGPSTRALAQSTPPSAGAEILPMPAPPFGGVIGRKASESKPDFPRAVTAPKDAPNVLLILTDDTGFGASSTYGGPIPTPNLERVHQNGLCYNGFHTTALCSPTRAALLTGRNHHSVGFGNISEFATGYPGYDSILPKSAGTIGNILVNNGYNTSWFGKNHLIPDWLESPDGPFDQWAGGLGFEYFYGFLGGDTDNWHPALFENTKPVLPPAGDPNYILIHDMGDRAINWIRTQHAVAPDKPFLMYFAPGNGHAPHHASKDWIAKFKGKFDQGWDKQREETLANQKKLGIVPADTVLTPRPKDIPAWDSLNADQQKVYARMMEVYAAAVAQSDYEIGRVIDSLAESGQLDNTLVIYIEGDNGASGEGTLEGTTNELGGNLVGESLAFKVSMMDALGSDRTYNHYPVGWAHAMDTPFQWTKQVASHFGGTRNGMCLSWPKRIAARGEIRSQFHHVIDIAPTILEATGLQAPLILNGVTQMPLEGVSMSYTFGDAKAPTRHTTQYFEIAANRGLYDDGWIASTTPLRPPWVVSGAEPDPDDFPWELYNVANDFSQSKDLAKENPKKLADLQARFLIEAARHNVLPIDSSFADRANPAIRPSFNVGRTDFTYYPGMVRIPEGNAPDIKNKSFRIDADIDIPQGGADGVLVTQGGRFGGWGLLVLDGKPMFAYAYSNQDGDKYPDQKKTKTRISGGERLAPGKHAISFDFAYDGGGIGKGGRGTLTVDGKKVAEGRIENTAPFRFSLDESFDVGEDTGTPVIDEYDARMPFKFTGTLAKVQVKLGADQLSPQRRGELERLKRDFAMRAQ</sequence>
<feature type="signal peptide" evidence="5">
    <location>
        <begin position="1"/>
        <end position="29"/>
    </location>
</feature>
<reference evidence="7" key="1">
    <citation type="journal article" date="2021" name="Int. J. Syst. Evol. Microbiol.">
        <title>Bradyrhizobium septentrionale sp. nov. (sv. septentrionale) and Bradyrhizobium quebecense sp. nov. (sv. septentrionale) associated with legumes native to Canada possess rearranged symbiosis genes and numerous insertion sequences.</title>
        <authorList>
            <person name="Bromfield E.S.P."/>
            <person name="Cloutier S."/>
        </authorList>
    </citation>
    <scope>NUCLEOTIDE SEQUENCE</scope>
    <source>
        <strain evidence="7">12S5</strain>
    </source>
</reference>
<protein>
    <submittedName>
        <fullName evidence="7">Arylsulfatase</fullName>
    </submittedName>
</protein>
<keyword evidence="4" id="KW-0106">Calcium</keyword>
<dbReference type="InterPro" id="IPR050738">
    <property type="entry name" value="Sulfatase"/>
</dbReference>
<dbReference type="InterPro" id="IPR024607">
    <property type="entry name" value="Sulfatase_CS"/>
</dbReference>
<evidence type="ECO:0000313" key="7">
    <source>
        <dbReference type="EMBL" id="MBO1428965.1"/>
    </source>
</evidence>
<dbReference type="PANTHER" id="PTHR42693">
    <property type="entry name" value="ARYLSULFATASE FAMILY MEMBER"/>
    <property type="match status" value="1"/>
</dbReference>
<keyword evidence="5" id="KW-0732">Signal</keyword>
<keyword evidence="3" id="KW-0378">Hydrolase</keyword>
<dbReference type="Gene3D" id="3.30.1120.10">
    <property type="match status" value="1"/>
</dbReference>
<evidence type="ECO:0000256" key="2">
    <source>
        <dbReference type="ARBA" id="ARBA00022723"/>
    </source>
</evidence>
<dbReference type="PANTHER" id="PTHR42693:SF43">
    <property type="entry name" value="BLL2667 PROTEIN"/>
    <property type="match status" value="1"/>
</dbReference>
<gene>
    <name evidence="7" type="ORF">J4P68_05915</name>
</gene>
<comment type="caution">
    <text evidence="7">The sequence shown here is derived from an EMBL/GenBank/DDBJ whole genome shotgun (WGS) entry which is preliminary data.</text>
</comment>
<organism evidence="7 8">
    <name type="scientific">Bradyrhizobium quebecense</name>
    <dbReference type="NCBI Taxonomy" id="2748629"/>
    <lineage>
        <taxon>Bacteria</taxon>
        <taxon>Pseudomonadati</taxon>
        <taxon>Pseudomonadota</taxon>
        <taxon>Alphaproteobacteria</taxon>
        <taxon>Hyphomicrobiales</taxon>
        <taxon>Nitrobacteraceae</taxon>
        <taxon>Bradyrhizobium</taxon>
    </lineage>
</organism>
<keyword evidence="2" id="KW-0479">Metal-binding</keyword>
<dbReference type="InterPro" id="IPR017850">
    <property type="entry name" value="Alkaline_phosphatase_core_sf"/>
</dbReference>
<comment type="similarity">
    <text evidence="1">Belongs to the sulfatase family.</text>
</comment>
<accession>A0ABS3MBY2</accession>
<dbReference type="Gene3D" id="3.40.720.10">
    <property type="entry name" value="Alkaline Phosphatase, subunit A"/>
    <property type="match status" value="1"/>
</dbReference>
<dbReference type="Proteomes" id="UP000692816">
    <property type="component" value="Unassembled WGS sequence"/>
</dbReference>
<feature type="chain" id="PRO_5047053196" evidence="5">
    <location>
        <begin position="30"/>
        <end position="824"/>
    </location>
</feature>
<dbReference type="CDD" id="cd16025">
    <property type="entry name" value="PAS_like"/>
    <property type="match status" value="1"/>
</dbReference>
<keyword evidence="8" id="KW-1185">Reference proteome</keyword>
<dbReference type="SUPFAM" id="SSF53649">
    <property type="entry name" value="Alkaline phosphatase-like"/>
    <property type="match status" value="1"/>
</dbReference>
<evidence type="ECO:0000256" key="1">
    <source>
        <dbReference type="ARBA" id="ARBA00008779"/>
    </source>
</evidence>
<dbReference type="EMBL" id="JAGEPA010000001">
    <property type="protein sequence ID" value="MBO1428965.1"/>
    <property type="molecule type" value="Genomic_DNA"/>
</dbReference>
<evidence type="ECO:0000313" key="8">
    <source>
        <dbReference type="Proteomes" id="UP000692816"/>
    </source>
</evidence>
<evidence type="ECO:0000256" key="4">
    <source>
        <dbReference type="ARBA" id="ARBA00022837"/>
    </source>
</evidence>
<feature type="domain" description="Sulfatase N-terminal" evidence="6">
    <location>
        <begin position="74"/>
        <end position="485"/>
    </location>
</feature>
<proteinExistence type="inferred from homology"/>
<evidence type="ECO:0000256" key="3">
    <source>
        <dbReference type="ARBA" id="ARBA00022801"/>
    </source>
</evidence>